<proteinExistence type="predicted"/>
<name>A0ABD0KZJ6_9CAEN</name>
<sequence length="55" mass="6265">MRDHYINRPARLLPFNKKHLCSVVKLQLRASQQVICLPISTTTETGVAIAYNRKA</sequence>
<protein>
    <submittedName>
        <fullName evidence="1">Uncharacterized protein</fullName>
    </submittedName>
</protein>
<gene>
    <name evidence="1" type="ORF">BaRGS_00016176</name>
</gene>
<comment type="caution">
    <text evidence="1">The sequence shown here is derived from an EMBL/GenBank/DDBJ whole genome shotgun (WGS) entry which is preliminary data.</text>
</comment>
<accession>A0ABD0KZJ6</accession>
<evidence type="ECO:0000313" key="1">
    <source>
        <dbReference type="EMBL" id="KAK7492510.1"/>
    </source>
</evidence>
<feature type="non-terminal residue" evidence="1">
    <location>
        <position position="55"/>
    </location>
</feature>
<organism evidence="1 2">
    <name type="scientific">Batillaria attramentaria</name>
    <dbReference type="NCBI Taxonomy" id="370345"/>
    <lineage>
        <taxon>Eukaryota</taxon>
        <taxon>Metazoa</taxon>
        <taxon>Spiralia</taxon>
        <taxon>Lophotrochozoa</taxon>
        <taxon>Mollusca</taxon>
        <taxon>Gastropoda</taxon>
        <taxon>Caenogastropoda</taxon>
        <taxon>Sorbeoconcha</taxon>
        <taxon>Cerithioidea</taxon>
        <taxon>Batillariidae</taxon>
        <taxon>Batillaria</taxon>
    </lineage>
</organism>
<evidence type="ECO:0000313" key="2">
    <source>
        <dbReference type="Proteomes" id="UP001519460"/>
    </source>
</evidence>
<dbReference type="Proteomes" id="UP001519460">
    <property type="component" value="Unassembled WGS sequence"/>
</dbReference>
<dbReference type="AlphaFoldDB" id="A0ABD0KZJ6"/>
<dbReference type="EMBL" id="JACVVK020000102">
    <property type="protein sequence ID" value="KAK7492510.1"/>
    <property type="molecule type" value="Genomic_DNA"/>
</dbReference>
<keyword evidence="2" id="KW-1185">Reference proteome</keyword>
<reference evidence="1 2" key="1">
    <citation type="journal article" date="2023" name="Sci. Data">
        <title>Genome assembly of the Korean intertidal mud-creeper Batillaria attramentaria.</title>
        <authorList>
            <person name="Patra A.K."/>
            <person name="Ho P.T."/>
            <person name="Jun S."/>
            <person name="Lee S.J."/>
            <person name="Kim Y."/>
            <person name="Won Y.J."/>
        </authorList>
    </citation>
    <scope>NUCLEOTIDE SEQUENCE [LARGE SCALE GENOMIC DNA]</scope>
    <source>
        <strain evidence="1">Wonlab-2016</strain>
    </source>
</reference>